<proteinExistence type="predicted"/>
<evidence type="ECO:0000256" key="1">
    <source>
        <dbReference type="ARBA" id="ARBA00023002"/>
    </source>
</evidence>
<name>A0A221KB65_VITFI</name>
<dbReference type="GO" id="GO:0016491">
    <property type="term" value="F:oxidoreductase activity"/>
    <property type="evidence" value="ECO:0007669"/>
    <property type="project" value="UniProtKB-KW"/>
</dbReference>
<dbReference type="SUPFAM" id="SSF51735">
    <property type="entry name" value="NAD(P)-binding Rossmann-fold domains"/>
    <property type="match status" value="1"/>
</dbReference>
<dbReference type="AlphaFoldDB" id="A0A221KB65"/>
<gene>
    <name evidence="2" type="ORF">VITFI_CDS0294</name>
</gene>
<dbReference type="Pfam" id="PF00106">
    <property type="entry name" value="adh_short"/>
    <property type="match status" value="1"/>
</dbReference>
<evidence type="ECO:0008006" key="4">
    <source>
        <dbReference type="Google" id="ProtNLM"/>
    </source>
</evidence>
<dbReference type="InterPro" id="IPR036291">
    <property type="entry name" value="NAD(P)-bd_dom_sf"/>
</dbReference>
<evidence type="ECO:0000313" key="2">
    <source>
        <dbReference type="EMBL" id="ASM76073.1"/>
    </source>
</evidence>
<dbReference type="PANTHER" id="PTHR43157">
    <property type="entry name" value="PHOSPHATIDYLINOSITOL-GLYCAN BIOSYNTHESIS CLASS F PROTEIN-RELATED"/>
    <property type="match status" value="1"/>
</dbReference>
<dbReference type="Proteomes" id="UP000199729">
    <property type="component" value="Chromosome"/>
</dbReference>
<dbReference type="EMBL" id="CP022423">
    <property type="protein sequence ID" value="ASM76073.1"/>
    <property type="molecule type" value="Genomic_DNA"/>
</dbReference>
<evidence type="ECO:0000313" key="3">
    <source>
        <dbReference type="Proteomes" id="UP000199729"/>
    </source>
</evidence>
<accession>A0A221KB65</accession>
<protein>
    <recommendedName>
        <fullName evidence="4">Short-chain dehydrogenase</fullName>
    </recommendedName>
</protein>
<dbReference type="PRINTS" id="PR00081">
    <property type="entry name" value="GDHRDH"/>
</dbReference>
<dbReference type="KEGG" id="vff:VITFI_CDS0294"/>
<reference evidence="2 3" key="1">
    <citation type="submission" date="2017-07" db="EMBL/GenBank/DDBJ databases">
        <title>Complete Genome Sequence of the cosmetic ferment Vitreoscilla filiformis (ATCC15551).</title>
        <authorList>
            <person name="Contreras S."/>
            <person name="Sagory-Zalkind P."/>
            <person name="Blanquart H."/>
            <person name="Iltis A."/>
            <person name="Morand S.C."/>
        </authorList>
    </citation>
    <scope>NUCLEOTIDE SEQUENCE [LARGE SCALE GENOMIC DNA]</scope>
    <source>
        <strain evidence="2 3">ATCC 15551</strain>
    </source>
</reference>
<organism evidence="2 3">
    <name type="scientific">Vitreoscilla filiformis</name>
    <dbReference type="NCBI Taxonomy" id="63"/>
    <lineage>
        <taxon>Bacteria</taxon>
        <taxon>Pseudomonadati</taxon>
        <taxon>Pseudomonadota</taxon>
        <taxon>Betaproteobacteria</taxon>
        <taxon>Neisseriales</taxon>
        <taxon>Neisseriaceae</taxon>
        <taxon>Vitreoscilla</taxon>
    </lineage>
</organism>
<dbReference type="Gene3D" id="3.40.50.720">
    <property type="entry name" value="NAD(P)-binding Rossmann-like Domain"/>
    <property type="match status" value="1"/>
</dbReference>
<dbReference type="CDD" id="cd05327">
    <property type="entry name" value="retinol-DH_like_SDR_c_like"/>
    <property type="match status" value="1"/>
</dbReference>
<dbReference type="InterPro" id="IPR002347">
    <property type="entry name" value="SDR_fam"/>
</dbReference>
<keyword evidence="3" id="KW-1185">Reference proteome</keyword>
<dbReference type="PANTHER" id="PTHR43157:SF44">
    <property type="entry name" value="DEHYDROGENASE_REDUCTASE SDR FAMILY MEMBER 13"/>
    <property type="match status" value="1"/>
</dbReference>
<sequence>MMAVEAVPVALITGANSGIGRVTAEVLARQGYRVVLACRSQARTQPVLEAILAANPAAPPQWLALDLGCFDSVQACAAQFLASGWPLHRLILNAGQGGGRGLSASGFERAFGINHLGHFLLAQLLRERLCQSAPARVVTVASALHHRANGLDFDAVRQPTRSLTGLPEYAVSKLSNVLFSAELARQWAGTGVDSYCVHPGMVDTAVWRRVPRPLRPLLRWAWGWVPAEQGARTTLMCATDPALVGQTGRYYAREREATPSALGQDEALARALWAHSAAWTGTAGLTS</sequence>
<keyword evidence="1" id="KW-0560">Oxidoreductase</keyword>